<feature type="domain" description="N-acetyltransferase" evidence="3">
    <location>
        <begin position="1"/>
        <end position="153"/>
    </location>
</feature>
<name>A0ABX6YR65_9RHOB</name>
<organism evidence="4 5">
    <name type="scientific">Thioclava electrotropha</name>
    <dbReference type="NCBI Taxonomy" id="1549850"/>
    <lineage>
        <taxon>Bacteria</taxon>
        <taxon>Pseudomonadati</taxon>
        <taxon>Pseudomonadota</taxon>
        <taxon>Alphaproteobacteria</taxon>
        <taxon>Rhodobacterales</taxon>
        <taxon>Paracoccaceae</taxon>
        <taxon>Thioclava</taxon>
    </lineage>
</organism>
<evidence type="ECO:0000256" key="2">
    <source>
        <dbReference type="ARBA" id="ARBA00023315"/>
    </source>
</evidence>
<dbReference type="Gene3D" id="3.40.630.30">
    <property type="match status" value="1"/>
</dbReference>
<evidence type="ECO:0000313" key="4">
    <source>
        <dbReference type="EMBL" id="QPZ89773.1"/>
    </source>
</evidence>
<keyword evidence="1" id="KW-0808">Transferase</keyword>
<evidence type="ECO:0000259" key="3">
    <source>
        <dbReference type="PROSITE" id="PS51186"/>
    </source>
</evidence>
<dbReference type="SUPFAM" id="SSF55729">
    <property type="entry name" value="Acyl-CoA N-acyltransferases (Nat)"/>
    <property type="match status" value="1"/>
</dbReference>
<dbReference type="CDD" id="cd04301">
    <property type="entry name" value="NAT_SF"/>
    <property type="match status" value="1"/>
</dbReference>
<keyword evidence="5" id="KW-1185">Reference proteome</keyword>
<gene>
    <name evidence="4" type="ORF">AKL02_001975</name>
</gene>
<sequence>MRTRNATPADAAALADVLDELVVSGQRSKASDAEFVRSHYLEHPDLIRCAICEDDEGRALGLQSLKHARAGNPYGTPEGWGIIGTHVRPSAARRGVGRRLWAWSLSAARGAGLVKIEAYIGAENAAALAYYGQAGFETWRETEDAIGKVYTLD</sequence>
<dbReference type="EMBL" id="CP053562">
    <property type="protein sequence ID" value="QPZ89773.1"/>
    <property type="molecule type" value="Genomic_DNA"/>
</dbReference>
<protein>
    <submittedName>
        <fullName evidence="4">GNAT family N-acetyltransferase</fullName>
    </submittedName>
</protein>
<dbReference type="Pfam" id="PF00583">
    <property type="entry name" value="Acetyltransf_1"/>
    <property type="match status" value="1"/>
</dbReference>
<dbReference type="PANTHER" id="PTHR43877:SF1">
    <property type="entry name" value="ACETYLTRANSFERASE"/>
    <property type="match status" value="1"/>
</dbReference>
<dbReference type="PROSITE" id="PS51186">
    <property type="entry name" value="GNAT"/>
    <property type="match status" value="1"/>
</dbReference>
<proteinExistence type="predicted"/>
<dbReference type="InterPro" id="IPR016181">
    <property type="entry name" value="Acyl_CoA_acyltransferase"/>
</dbReference>
<accession>A0ABX6YR65</accession>
<keyword evidence="2" id="KW-0012">Acyltransferase</keyword>
<dbReference type="RefSeq" id="WP_083080254.1">
    <property type="nucleotide sequence ID" value="NZ_CP053562.1"/>
</dbReference>
<evidence type="ECO:0000313" key="5">
    <source>
        <dbReference type="Proteomes" id="UP000192422"/>
    </source>
</evidence>
<dbReference type="InterPro" id="IPR050832">
    <property type="entry name" value="Bact_Acetyltransf"/>
</dbReference>
<reference evidence="4 5" key="1">
    <citation type="submission" date="2020-05" db="EMBL/GenBank/DDBJ databases">
        <title>Thioclava electrotropha strain Elox9 finished genome.</title>
        <authorList>
            <person name="Rowe A.R."/>
            <person name="Wilbanks E.G."/>
        </authorList>
    </citation>
    <scope>NUCLEOTIDE SEQUENCE [LARGE SCALE GENOMIC DNA]</scope>
    <source>
        <strain evidence="4 5">Elox9</strain>
    </source>
</reference>
<dbReference type="Proteomes" id="UP000192422">
    <property type="component" value="Chromosome"/>
</dbReference>
<dbReference type="PANTHER" id="PTHR43877">
    <property type="entry name" value="AMINOALKYLPHOSPHONATE N-ACETYLTRANSFERASE-RELATED-RELATED"/>
    <property type="match status" value="1"/>
</dbReference>
<dbReference type="InterPro" id="IPR000182">
    <property type="entry name" value="GNAT_dom"/>
</dbReference>
<evidence type="ECO:0000256" key="1">
    <source>
        <dbReference type="ARBA" id="ARBA00022679"/>
    </source>
</evidence>